<keyword evidence="3" id="KW-1185">Reference proteome</keyword>
<dbReference type="InterPro" id="IPR054179">
    <property type="entry name" value="PSD13_N"/>
</dbReference>
<dbReference type="PANTHER" id="PTHR10539:SF8">
    <property type="entry name" value="26S PROTEASOME NON-ATPASE REGULATORY SUBUNIT 13 HOMOLOG B"/>
    <property type="match status" value="1"/>
</dbReference>
<dbReference type="GO" id="GO:0005198">
    <property type="term" value="F:structural molecule activity"/>
    <property type="evidence" value="ECO:0007669"/>
    <property type="project" value="TreeGrafter"/>
</dbReference>
<dbReference type="AlphaFoldDB" id="A0A1U7X7M7"/>
<dbReference type="GO" id="GO:0005829">
    <property type="term" value="C:cytosol"/>
    <property type="evidence" value="ECO:0007669"/>
    <property type="project" value="TreeGrafter"/>
</dbReference>
<feature type="domain" description="PSD13 N-terminal" evidence="2">
    <location>
        <begin position="21"/>
        <end position="45"/>
    </location>
</feature>
<dbReference type="eggNOG" id="KOG2908">
    <property type="taxonomic scope" value="Eukaryota"/>
</dbReference>
<dbReference type="InterPro" id="IPR035298">
    <property type="entry name" value="PSMD13"/>
</dbReference>
<organism evidence="3 4">
    <name type="scientific">Nicotiana sylvestris</name>
    <name type="common">Wood tobacco</name>
    <name type="synonym">South American tobacco</name>
    <dbReference type="NCBI Taxonomy" id="4096"/>
    <lineage>
        <taxon>Eukaryota</taxon>
        <taxon>Viridiplantae</taxon>
        <taxon>Streptophyta</taxon>
        <taxon>Embryophyta</taxon>
        <taxon>Tracheophyta</taxon>
        <taxon>Spermatophyta</taxon>
        <taxon>Magnoliopsida</taxon>
        <taxon>eudicotyledons</taxon>
        <taxon>Gunneridae</taxon>
        <taxon>Pentapetalae</taxon>
        <taxon>asterids</taxon>
        <taxon>lamiids</taxon>
        <taxon>Solanales</taxon>
        <taxon>Solanaceae</taxon>
        <taxon>Nicotianoideae</taxon>
        <taxon>Nicotianeae</taxon>
        <taxon>Nicotiana</taxon>
    </lineage>
</organism>
<dbReference type="GO" id="GO:0008541">
    <property type="term" value="C:proteasome regulatory particle, lid subcomplex"/>
    <property type="evidence" value="ECO:0007669"/>
    <property type="project" value="TreeGrafter"/>
</dbReference>
<dbReference type="RefSeq" id="XP_009788092.1">
    <property type="nucleotide sequence ID" value="XM_009789790.1"/>
</dbReference>
<reference evidence="3" key="1">
    <citation type="journal article" date="2013" name="Genome Biol.">
        <title>Reference genomes and transcriptomes of Nicotiana sylvestris and Nicotiana tomentosiformis.</title>
        <authorList>
            <person name="Sierro N."/>
            <person name="Battey J.N."/>
            <person name="Ouadi S."/>
            <person name="Bovet L."/>
            <person name="Goepfert S."/>
            <person name="Bakaher N."/>
            <person name="Peitsch M.C."/>
            <person name="Ivanov N.V."/>
        </authorList>
    </citation>
    <scope>NUCLEOTIDE SEQUENCE [LARGE SCALE GENOMIC DNA]</scope>
</reference>
<dbReference type="Pfam" id="PF22037">
    <property type="entry name" value="PSD13_N"/>
    <property type="match status" value="1"/>
</dbReference>
<dbReference type="STRING" id="4096.A0A1U7X7M7"/>
<keyword evidence="1" id="KW-0647">Proteasome</keyword>
<dbReference type="PANTHER" id="PTHR10539">
    <property type="entry name" value="26S PROTEASOME NON-ATPASE REGULATORY SUBUNIT 13"/>
    <property type="match status" value="1"/>
</dbReference>
<gene>
    <name evidence="4" type="primary">LOC104235954</name>
</gene>
<evidence type="ECO:0000256" key="1">
    <source>
        <dbReference type="ARBA" id="ARBA00022942"/>
    </source>
</evidence>
<dbReference type="Proteomes" id="UP000189701">
    <property type="component" value="Unplaced"/>
</dbReference>
<accession>A0A1U7X7M7</accession>
<dbReference type="GO" id="GO:0005634">
    <property type="term" value="C:nucleus"/>
    <property type="evidence" value="ECO:0007669"/>
    <property type="project" value="TreeGrafter"/>
</dbReference>
<sequence length="83" mass="9947">MAALQYLESRRNDHPELSDWYNTLADLYQRKLWHQLSLKLEQFVALAVFLDFKGIEKATSWQMRIHDLKFKGSYSNLKLILNF</sequence>
<evidence type="ECO:0000313" key="4">
    <source>
        <dbReference type="RefSeq" id="XP_009788092.1"/>
    </source>
</evidence>
<proteinExistence type="predicted"/>
<evidence type="ECO:0000259" key="2">
    <source>
        <dbReference type="Pfam" id="PF22037"/>
    </source>
</evidence>
<dbReference type="GO" id="GO:0006511">
    <property type="term" value="P:ubiquitin-dependent protein catabolic process"/>
    <property type="evidence" value="ECO:0007669"/>
    <property type="project" value="TreeGrafter"/>
</dbReference>
<name>A0A1U7X7M7_NICSY</name>
<evidence type="ECO:0000313" key="3">
    <source>
        <dbReference type="Proteomes" id="UP000189701"/>
    </source>
</evidence>
<reference evidence="4" key="2">
    <citation type="submission" date="2025-08" db="UniProtKB">
        <authorList>
            <consortium name="RefSeq"/>
        </authorList>
    </citation>
    <scope>IDENTIFICATION</scope>
    <source>
        <tissue evidence="4">Leaf</tissue>
    </source>
</reference>
<protein>
    <submittedName>
        <fullName evidence="4">26S proteasome non-ATPase regulatory subunit 13 homolog A-like</fullName>
    </submittedName>
</protein>